<dbReference type="Proteomes" id="UP001519535">
    <property type="component" value="Unassembled WGS sequence"/>
</dbReference>
<feature type="transmembrane region" description="Helical" evidence="1">
    <location>
        <begin position="91"/>
        <end position="111"/>
    </location>
</feature>
<keyword evidence="3" id="KW-1185">Reference proteome</keyword>
<gene>
    <name evidence="2" type="ORF">KIH27_13630</name>
</gene>
<name>A0ABS5RKC5_9MYCO</name>
<proteinExistence type="predicted"/>
<accession>A0ABS5RKC5</accession>
<evidence type="ECO:0000256" key="1">
    <source>
        <dbReference type="SAM" id="Phobius"/>
    </source>
</evidence>
<protein>
    <submittedName>
        <fullName evidence="2">Uncharacterized protein</fullName>
    </submittedName>
</protein>
<keyword evidence="1" id="KW-0812">Transmembrane</keyword>
<reference evidence="2 3" key="1">
    <citation type="submission" date="2021-05" db="EMBL/GenBank/DDBJ databases">
        <title>Mycobacterium acidophilum sp. nov., an extremely acid-tolerant member of the genus Mycobacterium.</title>
        <authorList>
            <person name="Xia J."/>
        </authorList>
    </citation>
    <scope>NUCLEOTIDE SEQUENCE [LARGE SCALE GENOMIC DNA]</scope>
    <source>
        <strain evidence="2 3">M1</strain>
    </source>
</reference>
<feature type="transmembrane region" description="Helical" evidence="1">
    <location>
        <begin position="21"/>
        <end position="46"/>
    </location>
</feature>
<evidence type="ECO:0000313" key="3">
    <source>
        <dbReference type="Proteomes" id="UP001519535"/>
    </source>
</evidence>
<feature type="transmembrane region" description="Helical" evidence="1">
    <location>
        <begin position="66"/>
        <end position="84"/>
    </location>
</feature>
<dbReference type="EMBL" id="JAHCLR010000027">
    <property type="protein sequence ID" value="MBS9534629.1"/>
    <property type="molecule type" value="Genomic_DNA"/>
</dbReference>
<evidence type="ECO:0000313" key="2">
    <source>
        <dbReference type="EMBL" id="MBS9534629.1"/>
    </source>
</evidence>
<keyword evidence="1" id="KW-0472">Membrane</keyword>
<comment type="caution">
    <text evidence="2">The sequence shown here is derived from an EMBL/GenBank/DDBJ whole genome shotgun (WGS) entry which is preliminary data.</text>
</comment>
<sequence>MKTEGMVVAEPNVKAWNIAGYLLYLGLVVLGFYEYLFAGLAFAMSTDACHDAACDASYHVDAGMRILQYGIAGVLLATVVVMLVRSINGRIVFGWPFLGLLGLVGVLVAAFKVVH</sequence>
<keyword evidence="1" id="KW-1133">Transmembrane helix</keyword>
<organism evidence="2 3">
    <name type="scientific">Mycolicibacter acidiphilus</name>
    <dbReference type="NCBI Taxonomy" id="2835306"/>
    <lineage>
        <taxon>Bacteria</taxon>
        <taxon>Bacillati</taxon>
        <taxon>Actinomycetota</taxon>
        <taxon>Actinomycetes</taxon>
        <taxon>Mycobacteriales</taxon>
        <taxon>Mycobacteriaceae</taxon>
        <taxon>Mycolicibacter</taxon>
    </lineage>
</organism>
<dbReference type="RefSeq" id="WP_214093494.1">
    <property type="nucleotide sequence ID" value="NZ_JAHCLR010000027.1"/>
</dbReference>